<evidence type="ECO:0000256" key="1">
    <source>
        <dbReference type="SAM" id="MobiDB-lite"/>
    </source>
</evidence>
<accession>A0A433DF19</accession>
<proteinExistence type="predicted"/>
<dbReference type="AlphaFoldDB" id="A0A433DF19"/>
<feature type="region of interest" description="Disordered" evidence="1">
    <location>
        <begin position="39"/>
        <end position="62"/>
    </location>
</feature>
<comment type="caution">
    <text evidence="2">The sequence shown here is derived from an EMBL/GenBank/DDBJ whole genome shotgun (WGS) entry which is preliminary data.</text>
</comment>
<evidence type="ECO:0000313" key="2">
    <source>
        <dbReference type="EMBL" id="RUP49450.1"/>
    </source>
</evidence>
<reference evidence="2 3" key="1">
    <citation type="journal article" date="2018" name="New Phytol.">
        <title>Phylogenomics of Endogonaceae and evolution of mycorrhizas within Mucoromycota.</title>
        <authorList>
            <person name="Chang Y."/>
            <person name="Desiro A."/>
            <person name="Na H."/>
            <person name="Sandor L."/>
            <person name="Lipzen A."/>
            <person name="Clum A."/>
            <person name="Barry K."/>
            <person name="Grigoriev I.V."/>
            <person name="Martin F.M."/>
            <person name="Stajich J.E."/>
            <person name="Smith M.E."/>
            <person name="Bonito G."/>
            <person name="Spatafora J.W."/>
        </authorList>
    </citation>
    <scope>NUCLEOTIDE SEQUENCE [LARGE SCALE GENOMIC DNA]</scope>
    <source>
        <strain evidence="2 3">GMNB39</strain>
    </source>
</reference>
<name>A0A433DF19_9FUNG</name>
<dbReference type="EMBL" id="RBNI01002287">
    <property type="protein sequence ID" value="RUP49450.1"/>
    <property type="molecule type" value="Genomic_DNA"/>
</dbReference>
<dbReference type="OrthoDB" id="5590091at2759"/>
<keyword evidence="3" id="KW-1185">Reference proteome</keyword>
<organism evidence="2 3">
    <name type="scientific">Jimgerdemannia flammicorona</name>
    <dbReference type="NCBI Taxonomy" id="994334"/>
    <lineage>
        <taxon>Eukaryota</taxon>
        <taxon>Fungi</taxon>
        <taxon>Fungi incertae sedis</taxon>
        <taxon>Mucoromycota</taxon>
        <taxon>Mucoromycotina</taxon>
        <taxon>Endogonomycetes</taxon>
        <taxon>Endogonales</taxon>
        <taxon>Endogonaceae</taxon>
        <taxon>Jimgerdemannia</taxon>
    </lineage>
</organism>
<gene>
    <name evidence="2" type="ORF">BC936DRAFT_142490</name>
</gene>
<sequence>MDDATLTLSEFQMLKLDTPYENKTLAMGQDSMQIPTAKVQGPLSPLSEPESSADDYFSSDDDSTLSDPFTATLNAACPSGVDNVAVPNLAETLARFQREMEDRGNARISSYRNTYFFDGGSRFISLPTLGNSNTKAASQISRTFEEWLERKIYAHDEPDTVPILEESVEVSAAEIMGKLKSKATKIFSGLTQVMIRIRAGHIYNYQNSTNSWSESEDDRMILDDSTEDFFQQFPLFVEVVIKVKPSESHHNPSTHLLLTVENAGINPARPFMILEEMDPVAAGGRA</sequence>
<evidence type="ECO:0000313" key="3">
    <source>
        <dbReference type="Proteomes" id="UP000268093"/>
    </source>
</evidence>
<feature type="compositionally biased region" description="Acidic residues" evidence="1">
    <location>
        <begin position="51"/>
        <end position="62"/>
    </location>
</feature>
<protein>
    <submittedName>
        <fullName evidence="2">Uncharacterized protein</fullName>
    </submittedName>
</protein>
<dbReference type="Proteomes" id="UP000268093">
    <property type="component" value="Unassembled WGS sequence"/>
</dbReference>